<evidence type="ECO:0000313" key="8">
    <source>
        <dbReference type="EMBL" id="AQS49135.1"/>
    </source>
</evidence>
<dbReference type="PANTHER" id="PTHR47816">
    <property type="entry name" value="RIBOSOMAL RNA SMALL SUBUNIT METHYLTRANSFERASE C"/>
    <property type="match status" value="1"/>
</dbReference>
<dbReference type="InterPro" id="IPR007848">
    <property type="entry name" value="Small_mtfrase_dom"/>
</dbReference>
<evidence type="ECO:0000256" key="1">
    <source>
        <dbReference type="ARBA" id="ARBA00022490"/>
    </source>
</evidence>
<evidence type="ECO:0000313" key="9">
    <source>
        <dbReference type="Proteomes" id="UP000185622"/>
    </source>
</evidence>
<gene>
    <name evidence="8" type="ORF">BMG03_16070</name>
</gene>
<feature type="region of interest" description="Disordered" evidence="6">
    <location>
        <begin position="329"/>
        <end position="359"/>
    </location>
</feature>
<dbReference type="Gene3D" id="3.40.50.150">
    <property type="entry name" value="Vaccinia Virus protein VP39"/>
    <property type="match status" value="2"/>
</dbReference>
<dbReference type="Proteomes" id="UP000185622">
    <property type="component" value="Chromosome"/>
</dbReference>
<evidence type="ECO:0000256" key="3">
    <source>
        <dbReference type="ARBA" id="ARBA00022603"/>
    </source>
</evidence>
<keyword evidence="2" id="KW-0698">rRNA processing</keyword>
<name>A0ABM6IK07_9RHOB</name>
<dbReference type="RefSeq" id="WP_075774165.1">
    <property type="nucleotide sequence ID" value="NZ_CP019437.1"/>
</dbReference>
<dbReference type="InterPro" id="IPR029063">
    <property type="entry name" value="SAM-dependent_MTases_sf"/>
</dbReference>
<keyword evidence="5" id="KW-0949">S-adenosyl-L-methionine</keyword>
<keyword evidence="9" id="KW-1185">Reference proteome</keyword>
<organism evidence="8 9">
    <name type="scientific">Thioclava nitratireducens</name>
    <dbReference type="NCBI Taxonomy" id="1915078"/>
    <lineage>
        <taxon>Bacteria</taxon>
        <taxon>Pseudomonadati</taxon>
        <taxon>Pseudomonadota</taxon>
        <taxon>Alphaproteobacteria</taxon>
        <taxon>Rhodobacterales</taxon>
        <taxon>Paracoccaceae</taxon>
        <taxon>Thioclava</taxon>
    </lineage>
</organism>
<evidence type="ECO:0000256" key="6">
    <source>
        <dbReference type="SAM" id="MobiDB-lite"/>
    </source>
</evidence>
<evidence type="ECO:0000256" key="5">
    <source>
        <dbReference type="ARBA" id="ARBA00022691"/>
    </source>
</evidence>
<dbReference type="SUPFAM" id="SSF53335">
    <property type="entry name" value="S-adenosyl-L-methionine-dependent methyltransferases"/>
    <property type="match status" value="1"/>
</dbReference>
<keyword evidence="3" id="KW-0489">Methyltransferase</keyword>
<keyword evidence="4" id="KW-0808">Transferase</keyword>
<accession>A0ABM6IK07</accession>
<feature type="domain" description="Methyltransferase small" evidence="7">
    <location>
        <begin position="158"/>
        <end position="313"/>
    </location>
</feature>
<evidence type="ECO:0000256" key="2">
    <source>
        <dbReference type="ARBA" id="ARBA00022552"/>
    </source>
</evidence>
<dbReference type="CDD" id="cd02440">
    <property type="entry name" value="AdoMet_MTases"/>
    <property type="match status" value="1"/>
</dbReference>
<dbReference type="InterPro" id="IPR046977">
    <property type="entry name" value="RsmC/RlmG"/>
</dbReference>
<reference evidence="8 9" key="1">
    <citation type="submission" date="2017-01" db="EMBL/GenBank/DDBJ databases">
        <title>The complete genome sequence of a sulfur-oxidizing marine bacterium Thioclava sp. 25B10_4T.</title>
        <authorList>
            <person name="Liu Y."/>
            <person name="Lai Q."/>
            <person name="Shao Z."/>
        </authorList>
    </citation>
    <scope>NUCLEOTIDE SEQUENCE [LARGE SCALE GENOMIC DNA]</scope>
    <source>
        <strain evidence="8 9">25B10_4</strain>
    </source>
</reference>
<dbReference type="PROSITE" id="PS00092">
    <property type="entry name" value="N6_MTASE"/>
    <property type="match status" value="1"/>
</dbReference>
<dbReference type="Pfam" id="PF05175">
    <property type="entry name" value="MTS"/>
    <property type="match status" value="1"/>
</dbReference>
<proteinExistence type="predicted"/>
<dbReference type="PANTHER" id="PTHR47816:SF4">
    <property type="entry name" value="RIBOSOMAL RNA SMALL SUBUNIT METHYLTRANSFERASE C"/>
    <property type="match status" value="1"/>
</dbReference>
<keyword evidence="1" id="KW-0963">Cytoplasm</keyword>
<dbReference type="EMBL" id="CP019437">
    <property type="protein sequence ID" value="AQS49135.1"/>
    <property type="molecule type" value="Genomic_DNA"/>
</dbReference>
<evidence type="ECO:0000256" key="4">
    <source>
        <dbReference type="ARBA" id="ARBA00022679"/>
    </source>
</evidence>
<sequence>MSHPRLSLALEMPEALPPEGDIALFSPVGTLDLGGLPVDRLVAIQPEKPDHDVLAQRGLRVSPTAEGSYAAAIIFAPRGKAEARALIADACQRVAPGGPIYVDGVKTEGIDSLLKELRGRVDLSAPIAKAHGKIAWFAADPDLLSDWAAQDIHPVEGFVTRPGVFSADAVDEGSALLAECLPETLPAKVADLGAGWGWLSAQILARKGVERLDLVESDAVALDCAKRNISDPRAQFLWADATRHAPEERYTAVVMNPPFHGAARGADPALGLAFIQAARGMLSLSGTLWMVANRHLPYADALATAFHEIEEITPPSGPSTRFRIIRAAKPIPAGKTPGKSAGMRATAEPKRTLAPRKRR</sequence>
<evidence type="ECO:0000259" key="7">
    <source>
        <dbReference type="Pfam" id="PF05175"/>
    </source>
</evidence>
<dbReference type="InterPro" id="IPR002052">
    <property type="entry name" value="DNA_methylase_N6_adenine_CS"/>
</dbReference>
<protein>
    <submittedName>
        <fullName evidence="8">MFS transporter</fullName>
    </submittedName>
</protein>